<sequence length="166" mass="19352">MRSIQLLLEENKSAQTTLWGNTAQQIDDDFYKTNKGPFIVIVTSTIDLLVTCNVKIININNKYGWYYVACLICKTKVKQVKRVLWCERCKNEPKFAVPRIQVQVQDETRSTTFILFDKGVEKIISKTAKELAKMHEEILKLDENILPKEIQKIIGNEYLFQLHLDE</sequence>
<dbReference type="InterPro" id="IPR047192">
    <property type="entry name" value="Euk_RPA1_DBD_C"/>
</dbReference>
<evidence type="ECO:0000256" key="3">
    <source>
        <dbReference type="ARBA" id="ARBA00022771"/>
    </source>
</evidence>
<reference evidence="7 8" key="1">
    <citation type="journal article" date="2018" name="Sci. Data">
        <title>The draft genome sequence of cork oak.</title>
        <authorList>
            <person name="Ramos A.M."/>
            <person name="Usie A."/>
            <person name="Barbosa P."/>
            <person name="Barros P.M."/>
            <person name="Capote T."/>
            <person name="Chaves I."/>
            <person name="Simoes F."/>
            <person name="Abreu I."/>
            <person name="Carrasquinho I."/>
            <person name="Faro C."/>
            <person name="Guimaraes J.B."/>
            <person name="Mendonca D."/>
            <person name="Nobrega F."/>
            <person name="Rodrigues L."/>
            <person name="Saibo N.J.M."/>
            <person name="Varela M.C."/>
            <person name="Egas C."/>
            <person name="Matos J."/>
            <person name="Miguel C.M."/>
            <person name="Oliveira M.M."/>
            <person name="Ricardo C.P."/>
            <person name="Goncalves S."/>
        </authorList>
    </citation>
    <scope>NUCLEOTIDE SEQUENCE [LARGE SCALE GENOMIC DNA]</scope>
    <source>
        <strain evidence="8">cv. HL8</strain>
    </source>
</reference>
<dbReference type="InterPro" id="IPR012340">
    <property type="entry name" value="NA-bd_OB-fold"/>
</dbReference>
<feature type="domain" description="Replication factor A C-terminal" evidence="6">
    <location>
        <begin position="51"/>
        <end position="163"/>
    </location>
</feature>
<protein>
    <recommendedName>
        <fullName evidence="6">Replication factor A C-terminal domain-containing protein</fullName>
    </recommendedName>
</protein>
<evidence type="ECO:0000259" key="6">
    <source>
        <dbReference type="Pfam" id="PF08646"/>
    </source>
</evidence>
<dbReference type="Pfam" id="PF08646">
    <property type="entry name" value="Rep_fac-A_C"/>
    <property type="match status" value="1"/>
</dbReference>
<proteinExistence type="inferred from homology"/>
<name>A0AAW0KJA3_QUESU</name>
<evidence type="ECO:0000256" key="2">
    <source>
        <dbReference type="ARBA" id="ARBA00022723"/>
    </source>
</evidence>
<dbReference type="Gene3D" id="2.40.50.140">
    <property type="entry name" value="Nucleic acid-binding proteins"/>
    <property type="match status" value="1"/>
</dbReference>
<keyword evidence="5" id="KW-0238">DNA-binding</keyword>
<dbReference type="GO" id="GO:0003677">
    <property type="term" value="F:DNA binding"/>
    <property type="evidence" value="ECO:0007669"/>
    <property type="project" value="UniProtKB-KW"/>
</dbReference>
<evidence type="ECO:0000256" key="5">
    <source>
        <dbReference type="ARBA" id="ARBA00023125"/>
    </source>
</evidence>
<dbReference type="Proteomes" id="UP000237347">
    <property type="component" value="Unassembled WGS sequence"/>
</dbReference>
<comment type="caution">
    <text evidence="7">The sequence shown here is derived from an EMBL/GenBank/DDBJ whole genome shotgun (WGS) entry which is preliminary data.</text>
</comment>
<evidence type="ECO:0000256" key="1">
    <source>
        <dbReference type="ARBA" id="ARBA00005690"/>
    </source>
</evidence>
<dbReference type="GO" id="GO:0008270">
    <property type="term" value="F:zinc ion binding"/>
    <property type="evidence" value="ECO:0007669"/>
    <property type="project" value="UniProtKB-KW"/>
</dbReference>
<dbReference type="CDD" id="cd04476">
    <property type="entry name" value="RPA1_DBD_C"/>
    <property type="match status" value="1"/>
</dbReference>
<evidence type="ECO:0000313" key="7">
    <source>
        <dbReference type="EMBL" id="KAK7838932.1"/>
    </source>
</evidence>
<evidence type="ECO:0000256" key="4">
    <source>
        <dbReference type="ARBA" id="ARBA00022833"/>
    </source>
</evidence>
<dbReference type="AlphaFoldDB" id="A0AAW0KJA3"/>
<evidence type="ECO:0000313" key="8">
    <source>
        <dbReference type="Proteomes" id="UP000237347"/>
    </source>
</evidence>
<accession>A0AAW0KJA3</accession>
<keyword evidence="8" id="KW-1185">Reference proteome</keyword>
<gene>
    <name evidence="7" type="ORF">CFP56_018950</name>
</gene>
<dbReference type="PANTHER" id="PTHR47165:SF4">
    <property type="entry name" value="OS03G0429900 PROTEIN"/>
    <property type="match status" value="1"/>
</dbReference>
<keyword evidence="3" id="KW-0863">Zinc-finger</keyword>
<comment type="similarity">
    <text evidence="1">Belongs to the replication factor A protein 1 family.</text>
</comment>
<dbReference type="SUPFAM" id="SSF50249">
    <property type="entry name" value="Nucleic acid-binding proteins"/>
    <property type="match status" value="1"/>
</dbReference>
<dbReference type="EMBL" id="PKMF04000295">
    <property type="protein sequence ID" value="KAK7838932.1"/>
    <property type="molecule type" value="Genomic_DNA"/>
</dbReference>
<keyword evidence="4" id="KW-0862">Zinc</keyword>
<keyword evidence="2" id="KW-0479">Metal-binding</keyword>
<dbReference type="PANTHER" id="PTHR47165">
    <property type="entry name" value="OS03G0429900 PROTEIN"/>
    <property type="match status" value="1"/>
</dbReference>
<organism evidence="7 8">
    <name type="scientific">Quercus suber</name>
    <name type="common">Cork oak</name>
    <dbReference type="NCBI Taxonomy" id="58331"/>
    <lineage>
        <taxon>Eukaryota</taxon>
        <taxon>Viridiplantae</taxon>
        <taxon>Streptophyta</taxon>
        <taxon>Embryophyta</taxon>
        <taxon>Tracheophyta</taxon>
        <taxon>Spermatophyta</taxon>
        <taxon>Magnoliopsida</taxon>
        <taxon>eudicotyledons</taxon>
        <taxon>Gunneridae</taxon>
        <taxon>Pentapetalae</taxon>
        <taxon>rosids</taxon>
        <taxon>fabids</taxon>
        <taxon>Fagales</taxon>
        <taxon>Fagaceae</taxon>
        <taxon>Quercus</taxon>
    </lineage>
</organism>
<dbReference type="InterPro" id="IPR013955">
    <property type="entry name" value="Rep_factor-A_C"/>
</dbReference>